<name>A0A087TD94_STEMI</name>
<dbReference type="OrthoDB" id="10053230at2759"/>
<gene>
    <name evidence="2" type="ORF">X975_07572</name>
</gene>
<sequence>MSDNTMKNSTEVIVEEDEENYETIIYHGRSTTEESNSTSTCQNNAKALCNGIHKSDSISSTSPQASAHDIESPDLVRKNFNRSACISSRSRVSSSGTRSRSDLPAVQLEHTPKQTDVKLHFGFPQMVTKEYNKQNHFQEKLSYLQERVEIIDDIKKDTEETTWEYWPKKYIEESGFCLGVVPGNFYKRGPYFYVTMPHRSSYEILVTNNKQIPCNVDVYVDGKLVSLLRLPAGVSNSIDGPMYSEFAFKLFRSRDAPPHLGIVEGNYENGILKAIFTPQNVEAVEERSIYRLLSSLIPFHESVGLWTNQTTKNYETIAASTLASRSDDDSFEGWKRKKDEKRSPIPSPERSISPSVGFWTVNDKAENDKTTTASSNASRMYGCNLELRERKEDRNLKKKPIFSKGEYEEYSCCKRDMRKMNDVVEGVTILQGIKKKQHYLPAPQMETDLSKQVILILRLVASTKEEIEASNEKVSSLEPPPLPSRR</sequence>
<reference evidence="2 3" key="1">
    <citation type="submission" date="2013-11" db="EMBL/GenBank/DDBJ databases">
        <title>Genome sequencing of Stegodyphus mimosarum.</title>
        <authorList>
            <person name="Bechsgaard J."/>
        </authorList>
    </citation>
    <scope>NUCLEOTIDE SEQUENCE [LARGE SCALE GENOMIC DNA]</scope>
</reference>
<dbReference type="Proteomes" id="UP000054359">
    <property type="component" value="Unassembled WGS sequence"/>
</dbReference>
<protein>
    <submittedName>
        <fullName evidence="2">Uncharacterized protein</fullName>
    </submittedName>
</protein>
<keyword evidence="3" id="KW-1185">Reference proteome</keyword>
<evidence type="ECO:0000313" key="3">
    <source>
        <dbReference type="Proteomes" id="UP000054359"/>
    </source>
</evidence>
<dbReference type="EMBL" id="KK114688">
    <property type="protein sequence ID" value="KFM63083.1"/>
    <property type="molecule type" value="Genomic_DNA"/>
</dbReference>
<proteinExistence type="predicted"/>
<feature type="region of interest" description="Disordered" evidence="1">
    <location>
        <begin position="327"/>
        <end position="357"/>
    </location>
</feature>
<feature type="non-terminal residue" evidence="2">
    <location>
        <position position="486"/>
    </location>
</feature>
<dbReference type="AlphaFoldDB" id="A0A087TD94"/>
<evidence type="ECO:0000313" key="2">
    <source>
        <dbReference type="EMBL" id="KFM63083.1"/>
    </source>
</evidence>
<evidence type="ECO:0000256" key="1">
    <source>
        <dbReference type="SAM" id="MobiDB-lite"/>
    </source>
</evidence>
<accession>A0A087TD94</accession>
<organism evidence="2 3">
    <name type="scientific">Stegodyphus mimosarum</name>
    <name type="common">African social velvet spider</name>
    <dbReference type="NCBI Taxonomy" id="407821"/>
    <lineage>
        <taxon>Eukaryota</taxon>
        <taxon>Metazoa</taxon>
        <taxon>Ecdysozoa</taxon>
        <taxon>Arthropoda</taxon>
        <taxon>Chelicerata</taxon>
        <taxon>Arachnida</taxon>
        <taxon>Araneae</taxon>
        <taxon>Araneomorphae</taxon>
        <taxon>Entelegynae</taxon>
        <taxon>Eresoidea</taxon>
        <taxon>Eresidae</taxon>
        <taxon>Stegodyphus</taxon>
    </lineage>
</organism>